<feature type="domain" description="PLD phosphodiesterase" evidence="11">
    <location>
        <begin position="317"/>
        <end position="344"/>
    </location>
</feature>
<keyword evidence="3 9" id="KW-0808">Transferase</keyword>
<dbReference type="SUPFAM" id="SSF56024">
    <property type="entry name" value="Phospholipase D/nuclease"/>
    <property type="match status" value="2"/>
</dbReference>
<feature type="region of interest" description="Disordered" evidence="10">
    <location>
        <begin position="200"/>
        <end position="222"/>
    </location>
</feature>
<feature type="active site" evidence="9">
    <location>
        <position position="324"/>
    </location>
</feature>
<feature type="active site" evidence="9">
    <location>
        <position position="144"/>
    </location>
</feature>
<keyword evidence="8 9" id="KW-1208">Phospholipid metabolism</keyword>
<dbReference type="EMBL" id="UWPJ01000036">
    <property type="protein sequence ID" value="VCU72161.1"/>
    <property type="molecule type" value="Genomic_DNA"/>
</dbReference>
<keyword evidence="6 9" id="KW-0472">Membrane</keyword>
<feature type="active site" evidence="9">
    <location>
        <position position="151"/>
    </location>
</feature>
<name>A0A3P4B8A1_9BURK</name>
<dbReference type="Gene3D" id="3.30.870.10">
    <property type="entry name" value="Endonuclease Chain A"/>
    <property type="match status" value="2"/>
</dbReference>
<feature type="region of interest" description="Disordered" evidence="10">
    <location>
        <begin position="1"/>
        <end position="26"/>
    </location>
</feature>
<accession>A0A3P4B8A1</accession>
<dbReference type="AlphaFoldDB" id="A0A3P4B8A1"/>
<evidence type="ECO:0000256" key="1">
    <source>
        <dbReference type="ARBA" id="ARBA00022475"/>
    </source>
</evidence>
<evidence type="ECO:0000256" key="3">
    <source>
        <dbReference type="ARBA" id="ARBA00022679"/>
    </source>
</evidence>
<evidence type="ECO:0000256" key="4">
    <source>
        <dbReference type="ARBA" id="ARBA00022737"/>
    </source>
</evidence>
<feature type="domain" description="PLD phosphodiesterase" evidence="11">
    <location>
        <begin position="139"/>
        <end position="166"/>
    </location>
</feature>
<reference evidence="12 13" key="1">
    <citation type="submission" date="2018-10" db="EMBL/GenBank/DDBJ databases">
        <authorList>
            <person name="Criscuolo A."/>
        </authorList>
    </citation>
    <scope>NUCLEOTIDE SEQUENCE [LARGE SCALE GENOMIC DNA]</scope>
    <source>
        <strain evidence="12">DnA1</strain>
    </source>
</reference>
<feature type="active site" evidence="9">
    <location>
        <position position="329"/>
    </location>
</feature>
<dbReference type="PANTHER" id="PTHR21248">
    <property type="entry name" value="CARDIOLIPIN SYNTHASE"/>
    <property type="match status" value="1"/>
</dbReference>
<evidence type="ECO:0000256" key="5">
    <source>
        <dbReference type="ARBA" id="ARBA00023098"/>
    </source>
</evidence>
<dbReference type="InterPro" id="IPR025202">
    <property type="entry name" value="PLD-like_dom"/>
</dbReference>
<protein>
    <recommendedName>
        <fullName evidence="9">Cardiolipin synthase B</fullName>
        <shortName evidence="9">CL synthase</shortName>
        <ecNumber evidence="9">2.7.8.-</ecNumber>
    </recommendedName>
</protein>
<feature type="active site" evidence="9">
    <location>
        <position position="322"/>
    </location>
</feature>
<dbReference type="RefSeq" id="WP_124081742.1">
    <property type="nucleotide sequence ID" value="NZ_UWPJ01000036.1"/>
</dbReference>
<dbReference type="GO" id="GO:0008808">
    <property type="term" value="F:cardiolipin synthase activity"/>
    <property type="evidence" value="ECO:0007669"/>
    <property type="project" value="InterPro"/>
</dbReference>
<dbReference type="Pfam" id="PF13091">
    <property type="entry name" value="PLDc_2"/>
    <property type="match status" value="2"/>
</dbReference>
<keyword evidence="7 9" id="KW-0594">Phospholipid biosynthesis</keyword>
<evidence type="ECO:0000313" key="13">
    <source>
        <dbReference type="Proteomes" id="UP000277294"/>
    </source>
</evidence>
<dbReference type="GO" id="GO:0032049">
    <property type="term" value="P:cardiolipin biosynthetic process"/>
    <property type="evidence" value="ECO:0007669"/>
    <property type="project" value="InterPro"/>
</dbReference>
<evidence type="ECO:0000313" key="12">
    <source>
        <dbReference type="EMBL" id="VCU72161.1"/>
    </source>
</evidence>
<evidence type="ECO:0000256" key="7">
    <source>
        <dbReference type="ARBA" id="ARBA00023209"/>
    </source>
</evidence>
<evidence type="ECO:0000256" key="2">
    <source>
        <dbReference type="ARBA" id="ARBA00022516"/>
    </source>
</evidence>
<comment type="function">
    <text evidence="9">Catalyzes the phosphatidyl group transfer from one phosphatidylglycerol molecule to another to form cardiolipin (CL) (diphosphatidylglycerol) and glycerol.</text>
</comment>
<dbReference type="SMART" id="SM00155">
    <property type="entry name" value="PLDc"/>
    <property type="match status" value="2"/>
</dbReference>
<evidence type="ECO:0000256" key="9">
    <source>
        <dbReference type="HAMAP-Rule" id="MF_01917"/>
    </source>
</evidence>
<evidence type="ECO:0000256" key="10">
    <source>
        <dbReference type="SAM" id="MobiDB-lite"/>
    </source>
</evidence>
<comment type="subcellular location">
    <subcellularLocation>
        <location evidence="9">Cell membrane</location>
        <topology evidence="9">Peripheral membrane protein</topology>
    </subcellularLocation>
</comment>
<keyword evidence="5 9" id="KW-0443">Lipid metabolism</keyword>
<keyword evidence="1 9" id="KW-1003">Cell membrane</keyword>
<evidence type="ECO:0000259" key="11">
    <source>
        <dbReference type="PROSITE" id="PS50035"/>
    </source>
</evidence>
<evidence type="ECO:0000256" key="6">
    <source>
        <dbReference type="ARBA" id="ARBA00023136"/>
    </source>
</evidence>
<comment type="catalytic activity">
    <reaction evidence="9">
        <text>2 a 1,2-diacyl-sn-glycero-3-phospho-(1'-sn-glycerol) = a cardiolipin + glycerol</text>
        <dbReference type="Rhea" id="RHEA:31451"/>
        <dbReference type="ChEBI" id="CHEBI:17754"/>
        <dbReference type="ChEBI" id="CHEBI:62237"/>
        <dbReference type="ChEBI" id="CHEBI:64716"/>
    </reaction>
</comment>
<dbReference type="NCBIfam" id="NF008427">
    <property type="entry name" value="PRK11263.1"/>
    <property type="match status" value="1"/>
</dbReference>
<organism evidence="12 13">
    <name type="scientific">Pigmentiphaga humi</name>
    <dbReference type="NCBI Taxonomy" id="2478468"/>
    <lineage>
        <taxon>Bacteria</taxon>
        <taxon>Pseudomonadati</taxon>
        <taxon>Pseudomonadota</taxon>
        <taxon>Betaproteobacteria</taxon>
        <taxon>Burkholderiales</taxon>
        <taxon>Alcaligenaceae</taxon>
        <taxon>Pigmentiphaga</taxon>
    </lineage>
</organism>
<keyword evidence="4" id="KW-0677">Repeat</keyword>
<dbReference type="PANTHER" id="PTHR21248:SF23">
    <property type="entry name" value="CARDIOLIPIN SYNTHASE B"/>
    <property type="match status" value="1"/>
</dbReference>
<keyword evidence="2 9" id="KW-0444">Lipid biosynthesis</keyword>
<dbReference type="InterPro" id="IPR030872">
    <property type="entry name" value="Cardiolipin_synth_ClsB"/>
</dbReference>
<dbReference type="PROSITE" id="PS50035">
    <property type="entry name" value="PLD"/>
    <property type="match status" value="2"/>
</dbReference>
<comment type="similarity">
    <text evidence="9">Belongs to the phospholipase D family. Cardiolipin synthase subfamily. ClsB sub-subfamily.</text>
</comment>
<dbReference type="GO" id="GO:0005886">
    <property type="term" value="C:plasma membrane"/>
    <property type="evidence" value="ECO:0007669"/>
    <property type="project" value="UniProtKB-SubCell"/>
</dbReference>
<evidence type="ECO:0000256" key="8">
    <source>
        <dbReference type="ARBA" id="ARBA00023264"/>
    </source>
</evidence>
<dbReference type="OrthoDB" id="9762009at2"/>
<dbReference type="InterPro" id="IPR001736">
    <property type="entry name" value="PLipase_D/transphosphatidylase"/>
</dbReference>
<proteinExistence type="inferred from homology"/>
<sequence>MNATPRHARNGPVRGERPARRWGRRGARAAPASAAWVPGNRIALLENGEAFFPRVFEVIGQAREEVLLETFILFDDHVGQALHEALVAAAQRGVRVSVLVDGYGSMDLGEDFLAGLTRVGVQFRMFDPRARLLGLRTNVFRRMHRKLVVVDGAIAFVGGINYSADHLADFGPGAKQDYAIEVHGPVVAQIRAYVRTNCSEPPAPVAEREPTGPPGDGREPAGTAQTLFAVRDNGAHRTDIERQYRIAIRAARHDVIIANAYFFPGYRLLRDLRNAARRGVRVSLVLQGEPDMPIVKVGARLLHDYLLGAGVRIFEYCERPLHGKVAVADDEWATVGSSNLDPLSLSLNLEANLVIRDAGFNRVLRERLDTLIARHCRQVRQPRPQTKSIWRAAVSSVVFHVLRRFPAWAGWLPKHVPRLEQIEPAAVSHAGQEDDDAQSRQTG</sequence>
<feature type="active site" evidence="9">
    <location>
        <position position="146"/>
    </location>
</feature>
<dbReference type="HAMAP" id="MF_01917">
    <property type="entry name" value="Cardiolipin_synth_ClsB"/>
    <property type="match status" value="1"/>
</dbReference>
<dbReference type="Proteomes" id="UP000277294">
    <property type="component" value="Unassembled WGS sequence"/>
</dbReference>
<dbReference type="EC" id="2.7.8.-" evidence="9"/>
<gene>
    <name evidence="12" type="primary">ybhO</name>
    <name evidence="9" type="synonym">clsB</name>
    <name evidence="12" type="ORF">PIGHUM_04257</name>
</gene>
<keyword evidence="13" id="KW-1185">Reference proteome</keyword>
<dbReference type="CDD" id="cd09159">
    <property type="entry name" value="PLDc_ybhO_like_2"/>
    <property type="match status" value="1"/>
</dbReference>
<dbReference type="CDD" id="cd09110">
    <property type="entry name" value="PLDc_CLS_1"/>
    <property type="match status" value="1"/>
</dbReference>